<reference evidence="9" key="1">
    <citation type="submission" date="2020-05" db="EMBL/GenBank/DDBJ databases">
        <title>WGS assembly of Panicum virgatum.</title>
        <authorList>
            <person name="Lovell J.T."/>
            <person name="Jenkins J."/>
            <person name="Shu S."/>
            <person name="Juenger T.E."/>
            <person name="Schmutz J."/>
        </authorList>
    </citation>
    <scope>NUCLEOTIDE SEQUENCE</scope>
    <source>
        <strain evidence="9">AP13</strain>
    </source>
</reference>
<keyword evidence="6" id="KW-0175">Coiled coil</keyword>
<dbReference type="CDD" id="cd14703">
    <property type="entry name" value="bZIP_plant_RF2"/>
    <property type="match status" value="1"/>
</dbReference>
<dbReference type="SUPFAM" id="SSF57959">
    <property type="entry name" value="Leucine zipper domain"/>
    <property type="match status" value="1"/>
</dbReference>
<evidence type="ECO:0000259" key="8">
    <source>
        <dbReference type="PROSITE" id="PS50217"/>
    </source>
</evidence>
<dbReference type="InterPro" id="IPR046347">
    <property type="entry name" value="bZIP_sf"/>
</dbReference>
<protein>
    <recommendedName>
        <fullName evidence="8">BZIP domain-containing protein</fullName>
    </recommendedName>
</protein>
<feature type="domain" description="BZIP" evidence="8">
    <location>
        <begin position="335"/>
        <end position="398"/>
    </location>
</feature>
<keyword evidence="3" id="KW-0238">DNA-binding</keyword>
<feature type="region of interest" description="Disordered" evidence="7">
    <location>
        <begin position="60"/>
        <end position="88"/>
    </location>
</feature>
<dbReference type="GO" id="GO:0003700">
    <property type="term" value="F:DNA-binding transcription factor activity"/>
    <property type="evidence" value="ECO:0007669"/>
    <property type="project" value="InterPro"/>
</dbReference>
<dbReference type="InterPro" id="IPR044759">
    <property type="entry name" value="bZIP_RF2"/>
</dbReference>
<feature type="region of interest" description="Disordered" evidence="7">
    <location>
        <begin position="194"/>
        <end position="251"/>
    </location>
</feature>
<keyword evidence="2" id="KW-0805">Transcription regulation</keyword>
<dbReference type="PROSITE" id="PS50217">
    <property type="entry name" value="BZIP"/>
    <property type="match status" value="1"/>
</dbReference>
<feature type="coiled-coil region" evidence="6">
    <location>
        <begin position="388"/>
        <end position="436"/>
    </location>
</feature>
<feature type="compositionally biased region" description="Low complexity" evidence="7">
    <location>
        <begin position="294"/>
        <end position="303"/>
    </location>
</feature>
<feature type="compositionally biased region" description="Low complexity" evidence="7">
    <location>
        <begin position="18"/>
        <end position="33"/>
    </location>
</feature>
<keyword evidence="10" id="KW-1185">Reference proteome</keyword>
<evidence type="ECO:0000313" key="9">
    <source>
        <dbReference type="EMBL" id="KAG2644677.1"/>
    </source>
</evidence>
<dbReference type="AlphaFoldDB" id="A0A8T0WES2"/>
<comment type="subcellular location">
    <subcellularLocation>
        <location evidence="1">Nucleus</location>
    </subcellularLocation>
</comment>
<evidence type="ECO:0000256" key="7">
    <source>
        <dbReference type="SAM" id="MobiDB-lite"/>
    </source>
</evidence>
<feature type="region of interest" description="Disordered" evidence="7">
    <location>
        <begin position="1"/>
        <end position="38"/>
    </location>
</feature>
<proteinExistence type="predicted"/>
<feature type="region of interest" description="Disordered" evidence="7">
    <location>
        <begin position="105"/>
        <end position="152"/>
    </location>
</feature>
<feature type="compositionally biased region" description="Low complexity" evidence="7">
    <location>
        <begin position="106"/>
        <end position="122"/>
    </location>
</feature>
<dbReference type="SMART" id="SM00338">
    <property type="entry name" value="BRLZ"/>
    <property type="match status" value="1"/>
</dbReference>
<dbReference type="GO" id="GO:0005634">
    <property type="term" value="C:nucleus"/>
    <property type="evidence" value="ECO:0007669"/>
    <property type="project" value="UniProtKB-SubCell"/>
</dbReference>
<keyword evidence="5" id="KW-0539">Nucleus</keyword>
<evidence type="ECO:0000256" key="6">
    <source>
        <dbReference type="SAM" id="Coils"/>
    </source>
</evidence>
<feature type="region of interest" description="Disordered" evidence="7">
    <location>
        <begin position="282"/>
        <end position="304"/>
    </location>
</feature>
<sequence length="489" mass="51913">MDEDRSADPARRARLRSPPGGQQPQAPRAPALPMDLSSQYQRRFAPPLFLPPMAPRLVPGSGFSAFSNYQGPPALAPPPAGGSHLARSLPKAPFFSTESLAPLPYSADPAAGVSAEAGAAVPRSAPSLGSEQQGPSASGLPPRGAGHRRSRSDFIIGFSLQNQLPLPVLPAAEGFSKSADAAALQELFRSYRDPKSLSGLGSSGDGPGEGNSHLGNQMSSQRAWSPADSSDNEAESWATGGGGGPSISHPRHCRSLSVDSIMGNLNFGALGQVSPTLLPPSTASGAGAGVPRTGSGPSGSAAAVATSELANGEFTESEMRKIMANERLAELALADPKRVKRILANRISAAKSKERKVKYMGELERRVHVLQMETSTLSSKAALSQRECEALKVQNNEMRIMLQALEQQAQLKDALNQALSAEVQRLKQAAGEATDAHAPNGSYHHMHRQILEQKLLQLQKQPSEAQKAQQQQQPQESEQFKAQQKQWNH</sequence>
<evidence type="ECO:0000256" key="3">
    <source>
        <dbReference type="ARBA" id="ARBA00023125"/>
    </source>
</evidence>
<feature type="compositionally biased region" description="Basic and acidic residues" evidence="7">
    <location>
        <begin position="1"/>
        <end position="11"/>
    </location>
</feature>
<evidence type="ECO:0000256" key="2">
    <source>
        <dbReference type="ARBA" id="ARBA00023015"/>
    </source>
</evidence>
<dbReference type="Gene3D" id="1.20.5.170">
    <property type="match status" value="1"/>
</dbReference>
<organism evidence="9 10">
    <name type="scientific">Panicum virgatum</name>
    <name type="common">Blackwell switchgrass</name>
    <dbReference type="NCBI Taxonomy" id="38727"/>
    <lineage>
        <taxon>Eukaryota</taxon>
        <taxon>Viridiplantae</taxon>
        <taxon>Streptophyta</taxon>
        <taxon>Embryophyta</taxon>
        <taxon>Tracheophyta</taxon>
        <taxon>Spermatophyta</taxon>
        <taxon>Magnoliopsida</taxon>
        <taxon>Liliopsida</taxon>
        <taxon>Poales</taxon>
        <taxon>Poaceae</taxon>
        <taxon>PACMAD clade</taxon>
        <taxon>Panicoideae</taxon>
        <taxon>Panicodae</taxon>
        <taxon>Paniceae</taxon>
        <taxon>Panicinae</taxon>
        <taxon>Panicum</taxon>
        <taxon>Panicum sect. Hiantes</taxon>
    </lineage>
</organism>
<dbReference type="OrthoDB" id="673196at2759"/>
<evidence type="ECO:0000313" key="10">
    <source>
        <dbReference type="Proteomes" id="UP000823388"/>
    </source>
</evidence>
<evidence type="ECO:0000256" key="4">
    <source>
        <dbReference type="ARBA" id="ARBA00023163"/>
    </source>
</evidence>
<evidence type="ECO:0000256" key="5">
    <source>
        <dbReference type="ARBA" id="ARBA00023242"/>
    </source>
</evidence>
<feature type="compositionally biased region" description="Polar residues" evidence="7">
    <location>
        <begin position="127"/>
        <end position="136"/>
    </location>
</feature>
<dbReference type="Proteomes" id="UP000823388">
    <property type="component" value="Chromosome 2K"/>
</dbReference>
<feature type="region of interest" description="Disordered" evidence="7">
    <location>
        <begin position="454"/>
        <end position="489"/>
    </location>
</feature>
<keyword evidence="4" id="KW-0804">Transcription</keyword>
<dbReference type="InterPro" id="IPR004827">
    <property type="entry name" value="bZIP"/>
</dbReference>
<dbReference type="GO" id="GO:0003677">
    <property type="term" value="F:DNA binding"/>
    <property type="evidence" value="ECO:0007669"/>
    <property type="project" value="UniProtKB-KW"/>
</dbReference>
<dbReference type="Pfam" id="PF00170">
    <property type="entry name" value="bZIP_1"/>
    <property type="match status" value="1"/>
</dbReference>
<name>A0A8T0WES2_PANVG</name>
<gene>
    <name evidence="9" type="ORF">PVAP13_2KG375741</name>
</gene>
<feature type="compositionally biased region" description="Polar residues" evidence="7">
    <location>
        <begin position="213"/>
        <end position="229"/>
    </location>
</feature>
<comment type="caution">
    <text evidence="9">The sequence shown here is derived from an EMBL/GenBank/DDBJ whole genome shotgun (WGS) entry which is preliminary data.</text>
</comment>
<dbReference type="PANTHER" id="PTHR13690">
    <property type="entry name" value="TRANSCRIPTION FACTOR POSF21-RELATED"/>
    <property type="match status" value="1"/>
</dbReference>
<dbReference type="PANTHER" id="PTHR13690:SF116">
    <property type="entry name" value="BZIP TRANSCRIPTION FACTOR"/>
    <property type="match status" value="1"/>
</dbReference>
<evidence type="ECO:0000256" key="1">
    <source>
        <dbReference type="ARBA" id="ARBA00004123"/>
    </source>
</evidence>
<dbReference type="EMBL" id="CM029039">
    <property type="protein sequence ID" value="KAG2644677.1"/>
    <property type="molecule type" value="Genomic_DNA"/>
</dbReference>
<accession>A0A8T0WES2</accession>